<keyword evidence="1" id="KW-0862">Zinc</keyword>
<dbReference type="PANTHER" id="PTHR12993:SF29">
    <property type="entry name" value="BLR3841 PROTEIN"/>
    <property type="match status" value="1"/>
</dbReference>
<comment type="caution">
    <text evidence="3">The sequence shown here is derived from an EMBL/GenBank/DDBJ whole genome shotgun (WGS) entry which is preliminary data.</text>
</comment>
<keyword evidence="4" id="KW-1185">Reference proteome</keyword>
<dbReference type="Pfam" id="PF02585">
    <property type="entry name" value="PIG-L"/>
    <property type="match status" value="1"/>
</dbReference>
<dbReference type="CDD" id="cd02440">
    <property type="entry name" value="AdoMet_MTases"/>
    <property type="match status" value="1"/>
</dbReference>
<evidence type="ECO:0000313" key="4">
    <source>
        <dbReference type="Proteomes" id="UP000281738"/>
    </source>
</evidence>
<dbReference type="InterPro" id="IPR003737">
    <property type="entry name" value="GlcNAc_PI_deacetylase-related"/>
</dbReference>
<name>A0A3N2CTR3_9ACTN</name>
<dbReference type="SUPFAM" id="SSF53335">
    <property type="entry name" value="S-adenosyl-L-methionine-dependent methyltransferases"/>
    <property type="match status" value="1"/>
</dbReference>
<dbReference type="GO" id="GO:0016137">
    <property type="term" value="P:glycoside metabolic process"/>
    <property type="evidence" value="ECO:0007669"/>
    <property type="project" value="UniProtKB-ARBA"/>
</dbReference>
<dbReference type="EMBL" id="RKHO01000001">
    <property type="protein sequence ID" value="ROR90594.1"/>
    <property type="molecule type" value="Genomic_DNA"/>
</dbReference>
<protein>
    <submittedName>
        <fullName evidence="3">LmbE family N-acetylglucosaminyl deacetylase</fullName>
    </submittedName>
</protein>
<proteinExistence type="predicted"/>
<accession>A0A3N2CTR3</accession>
<evidence type="ECO:0000256" key="1">
    <source>
        <dbReference type="ARBA" id="ARBA00022833"/>
    </source>
</evidence>
<dbReference type="AlphaFoldDB" id="A0A3N2CTR3"/>
<dbReference type="InterPro" id="IPR029063">
    <property type="entry name" value="SAM-dependent_MTases_sf"/>
</dbReference>
<dbReference type="Gene3D" id="3.40.50.10320">
    <property type="entry name" value="LmbE-like"/>
    <property type="match status" value="1"/>
</dbReference>
<dbReference type="Proteomes" id="UP000281738">
    <property type="component" value="Unassembled WGS sequence"/>
</dbReference>
<evidence type="ECO:0000259" key="2">
    <source>
        <dbReference type="Pfam" id="PF08242"/>
    </source>
</evidence>
<sequence>MVRVPTPHEFTHVGPGTSARDWRAHPGWAAGEPLDLRGVHHLVVVAAHPDDESLGAGGLVAAARDAGVCVHLVCATDGEGSHPDSPSTTPQQLAAVRAHEARAAALELGVGEAQLVRLQLPDGDLADHQEQLTRRLVELVVAGGAGERTVLAAPWREDGHPDHEAAGRAAAAAARRTDATLWEYPVWFWHWGTPAQAPWSRLRPLTLTGPEAQAKQRAIASHRSQVAPLSDEPGDGTLLGPELLEHFAGTVEHLLVTPSTECPDDALDSVHEQDADPWGVESRWYEKRKRDLVLAALPRARFRRTLEVGCSTGSLAQSLATRTSTLVAVDRSPAALRAARTRLADAPGTDVLGLDVPARWPGGRFDLVVVSEVGYFLSPLALDRLVDRAADSLDPDGVVVLCHWRHPVEGWPLDGPAVHARVAARLDLPLQATYADRDVEIRVHSADASWPDPGR</sequence>
<reference evidence="3 4" key="1">
    <citation type="submission" date="2018-11" db="EMBL/GenBank/DDBJ databases">
        <title>Sequencing the genomes of 1000 actinobacteria strains.</title>
        <authorList>
            <person name="Klenk H.-P."/>
        </authorList>
    </citation>
    <scope>NUCLEOTIDE SEQUENCE [LARGE SCALE GENOMIC DNA]</scope>
    <source>
        <strain evidence="3 4">DSM 12652</strain>
    </source>
</reference>
<evidence type="ECO:0000313" key="3">
    <source>
        <dbReference type="EMBL" id="ROR90594.1"/>
    </source>
</evidence>
<dbReference type="InterPro" id="IPR013217">
    <property type="entry name" value="Methyltransf_12"/>
</dbReference>
<gene>
    <name evidence="3" type="ORF">EDD33_1440</name>
</gene>
<dbReference type="PANTHER" id="PTHR12993">
    <property type="entry name" value="N-ACETYLGLUCOSAMINYL-PHOSPHATIDYLINOSITOL DE-N-ACETYLASE-RELATED"/>
    <property type="match status" value="1"/>
</dbReference>
<dbReference type="Pfam" id="PF08242">
    <property type="entry name" value="Methyltransf_12"/>
    <property type="match status" value="1"/>
</dbReference>
<feature type="domain" description="Methyltransferase type 12" evidence="2">
    <location>
        <begin position="306"/>
        <end position="399"/>
    </location>
</feature>
<dbReference type="GO" id="GO:0016811">
    <property type="term" value="F:hydrolase activity, acting on carbon-nitrogen (but not peptide) bonds, in linear amides"/>
    <property type="evidence" value="ECO:0007669"/>
    <property type="project" value="TreeGrafter"/>
</dbReference>
<dbReference type="SUPFAM" id="SSF102588">
    <property type="entry name" value="LmbE-like"/>
    <property type="match status" value="1"/>
</dbReference>
<organism evidence="3 4">
    <name type="scientific">Nocardioides aurantiacus</name>
    <dbReference type="NCBI Taxonomy" id="86796"/>
    <lineage>
        <taxon>Bacteria</taxon>
        <taxon>Bacillati</taxon>
        <taxon>Actinomycetota</taxon>
        <taxon>Actinomycetes</taxon>
        <taxon>Propionibacteriales</taxon>
        <taxon>Nocardioidaceae</taxon>
        <taxon>Nocardioides</taxon>
    </lineage>
</organism>
<dbReference type="Gene3D" id="3.40.50.150">
    <property type="entry name" value="Vaccinia Virus protein VP39"/>
    <property type="match status" value="1"/>
</dbReference>
<dbReference type="InterPro" id="IPR024078">
    <property type="entry name" value="LmbE-like_dom_sf"/>
</dbReference>